<gene>
    <name evidence="6" type="ORF">HA335_00520</name>
</gene>
<evidence type="ECO:0000256" key="5">
    <source>
        <dbReference type="SAM" id="Phobius"/>
    </source>
</evidence>
<dbReference type="NCBIfam" id="TIGR02537">
    <property type="entry name" value="arch_flag_Nterm"/>
    <property type="match status" value="1"/>
</dbReference>
<evidence type="ECO:0000256" key="4">
    <source>
        <dbReference type="RuleBase" id="RU361282"/>
    </source>
</evidence>
<dbReference type="OMA" id="SGLMCIG"/>
<dbReference type="PANTHER" id="PTHR35903:SF1">
    <property type="entry name" value="FLAGELLIN B1"/>
    <property type="match status" value="1"/>
</dbReference>
<dbReference type="GO" id="GO:0097588">
    <property type="term" value="P:archaeal or bacterial-type flagellum-dependent cell motility"/>
    <property type="evidence" value="ECO:0007669"/>
    <property type="project" value="InterPro"/>
</dbReference>
<dbReference type="Pfam" id="PF01917">
    <property type="entry name" value="Flagellin_arch-type"/>
    <property type="match status" value="1"/>
</dbReference>
<dbReference type="InterPro" id="IPR013373">
    <property type="entry name" value="Flagellin/pilin_N_arc"/>
</dbReference>
<dbReference type="GO" id="GO:0005198">
    <property type="term" value="F:structural molecule activity"/>
    <property type="evidence" value="ECO:0007669"/>
    <property type="project" value="InterPro"/>
</dbReference>
<name>A0A832W5U8_9EURY</name>
<comment type="similarity">
    <text evidence="2 4">Belongs to the archaeal flagellin family.</text>
</comment>
<protein>
    <recommendedName>
        <fullName evidence="4">Flagellin</fullName>
    </recommendedName>
</protein>
<dbReference type="InterPro" id="IPR002774">
    <property type="entry name" value="Flagellin_arc-type"/>
</dbReference>
<dbReference type="AlphaFoldDB" id="A0A832W5U8"/>
<dbReference type="Proteomes" id="UP000645676">
    <property type="component" value="Unassembled WGS sequence"/>
</dbReference>
<evidence type="ECO:0000313" key="6">
    <source>
        <dbReference type="EMBL" id="HII59058.1"/>
    </source>
</evidence>
<evidence type="ECO:0000256" key="3">
    <source>
        <dbReference type="ARBA" id="ARBA00022440"/>
    </source>
</evidence>
<keyword evidence="5" id="KW-0812">Transmembrane</keyword>
<keyword evidence="5" id="KW-0472">Membrane</keyword>
<proteinExistence type="inferred from homology"/>
<keyword evidence="5" id="KW-1133">Transmembrane helix</keyword>
<dbReference type="SMR" id="A0A832W5U8"/>
<evidence type="ECO:0000313" key="7">
    <source>
        <dbReference type="Proteomes" id="UP000645676"/>
    </source>
</evidence>
<keyword evidence="6" id="KW-0966">Cell projection</keyword>
<dbReference type="RefSeq" id="WP_010870405.1">
    <property type="nucleotide sequence ID" value="NC_000909.1"/>
</dbReference>
<feature type="transmembrane region" description="Helical" evidence="5">
    <location>
        <begin position="12"/>
        <end position="37"/>
    </location>
</feature>
<keyword evidence="3 4" id="KW-0974">Archaeal flagellum</keyword>
<comment type="subcellular location">
    <subcellularLocation>
        <location evidence="1 4">Archaeal flagellum</location>
    </subcellularLocation>
</comment>
<dbReference type="GO" id="GO:0097589">
    <property type="term" value="C:archaeal-type flagellum"/>
    <property type="evidence" value="ECO:0007669"/>
    <property type="project" value="UniProtKB-SubCell"/>
</dbReference>
<comment type="caution">
    <text evidence="6">The sequence shown here is derived from an EMBL/GenBank/DDBJ whole genome shotgun (WGS) entry which is preliminary data.</text>
</comment>
<sequence length="217" mass="22700">MKVFEFLKGKRGAMGIGTLIIFIAMVLVAAVAAAVLINTSGFLQQKAMATGKESTEQVASGLMCIGVTGHYDKTLGGIDKLAIYITPNAGSAPIDLKNAKLFLIYDGESHVLNYSTVTTATLGADDIFNSSAITDWSLADSSSYVVGVIQDADGSLSNGVINKGDIAVLLVNANAVFNKAIPTRSEVSGQFQPEFGAPAVIQFTTPAAYTQTVIELQ</sequence>
<evidence type="ECO:0000256" key="2">
    <source>
        <dbReference type="ARBA" id="ARBA00010256"/>
    </source>
</evidence>
<reference evidence="6" key="1">
    <citation type="journal article" date="2020" name="bioRxiv">
        <title>A rank-normalized archaeal taxonomy based on genome phylogeny resolves widespread incomplete and uneven classifications.</title>
        <authorList>
            <person name="Rinke C."/>
            <person name="Chuvochina M."/>
            <person name="Mussig A.J."/>
            <person name="Chaumeil P.-A."/>
            <person name="Waite D.W."/>
            <person name="Whitman W.B."/>
            <person name="Parks D.H."/>
            <person name="Hugenholtz P."/>
        </authorList>
    </citation>
    <scope>NUCLEOTIDE SEQUENCE</scope>
    <source>
        <strain evidence="6">UBA8849</strain>
    </source>
</reference>
<comment type="function">
    <text evidence="4">Flagellin is the subunit protein which polymerizes to form the filaments of archaeal flagella.</text>
</comment>
<evidence type="ECO:0000256" key="1">
    <source>
        <dbReference type="ARBA" id="ARBA00004618"/>
    </source>
</evidence>
<dbReference type="NCBIfam" id="NF006325">
    <property type="entry name" value="PRK08541.1"/>
    <property type="match status" value="1"/>
</dbReference>
<accession>A0A832W5U8</accession>
<keyword evidence="6" id="KW-0282">Flagellum</keyword>
<dbReference type="PANTHER" id="PTHR35903">
    <property type="entry name" value="FLAGELLIN B1"/>
    <property type="match status" value="1"/>
</dbReference>
<dbReference type="EMBL" id="DUJR01000002">
    <property type="protein sequence ID" value="HII59058.1"/>
    <property type="molecule type" value="Genomic_DNA"/>
</dbReference>
<organism evidence="6 7">
    <name type="scientific">Methanocaldococcus jannaschii</name>
    <dbReference type="NCBI Taxonomy" id="2190"/>
    <lineage>
        <taxon>Archaea</taxon>
        <taxon>Methanobacteriati</taxon>
        <taxon>Methanobacteriota</taxon>
        <taxon>Methanomada group</taxon>
        <taxon>Methanococci</taxon>
        <taxon>Methanococcales</taxon>
        <taxon>Methanocaldococcaceae</taxon>
        <taxon>Methanocaldococcus</taxon>
    </lineage>
</organism>
<keyword evidence="6" id="KW-0969">Cilium</keyword>